<sequence>YSRADWILPVESLLDTKSRNIAECLKLTAKHFKIQESKTQLILMLVLKRAWPE</sequence>
<reference evidence="1 2" key="1">
    <citation type="submission" date="2024-05" db="EMBL/GenBank/DDBJ databases">
        <title>A high-quality chromosomal-level genome assembly of Topmouth culter (Culter alburnus).</title>
        <authorList>
            <person name="Zhao H."/>
        </authorList>
    </citation>
    <scope>NUCLEOTIDE SEQUENCE [LARGE SCALE GENOMIC DNA]</scope>
    <source>
        <strain evidence="1">CATC2023</strain>
        <tissue evidence="1">Muscle</tissue>
    </source>
</reference>
<evidence type="ECO:0000313" key="1">
    <source>
        <dbReference type="EMBL" id="KAK9972064.1"/>
    </source>
</evidence>
<organism evidence="1 2">
    <name type="scientific">Culter alburnus</name>
    <name type="common">Topmouth culter</name>
    <dbReference type="NCBI Taxonomy" id="194366"/>
    <lineage>
        <taxon>Eukaryota</taxon>
        <taxon>Metazoa</taxon>
        <taxon>Chordata</taxon>
        <taxon>Craniata</taxon>
        <taxon>Vertebrata</taxon>
        <taxon>Euteleostomi</taxon>
        <taxon>Actinopterygii</taxon>
        <taxon>Neopterygii</taxon>
        <taxon>Teleostei</taxon>
        <taxon>Ostariophysi</taxon>
        <taxon>Cypriniformes</taxon>
        <taxon>Xenocyprididae</taxon>
        <taxon>Xenocypridinae</taxon>
        <taxon>Culter</taxon>
    </lineage>
</organism>
<accession>A0AAW2AHK5</accession>
<dbReference type="EMBL" id="JAWDJR010000007">
    <property type="protein sequence ID" value="KAK9972064.1"/>
    <property type="molecule type" value="Genomic_DNA"/>
</dbReference>
<feature type="non-terminal residue" evidence="1">
    <location>
        <position position="1"/>
    </location>
</feature>
<evidence type="ECO:0000313" key="2">
    <source>
        <dbReference type="Proteomes" id="UP001479290"/>
    </source>
</evidence>
<dbReference type="Proteomes" id="UP001479290">
    <property type="component" value="Unassembled WGS sequence"/>
</dbReference>
<keyword evidence="2" id="KW-1185">Reference proteome</keyword>
<gene>
    <name evidence="1" type="ORF">ABG768_025395</name>
</gene>
<dbReference type="AlphaFoldDB" id="A0AAW2AHK5"/>
<protein>
    <submittedName>
        <fullName evidence="1">Uncharacterized protein</fullName>
    </submittedName>
</protein>
<comment type="caution">
    <text evidence="1">The sequence shown here is derived from an EMBL/GenBank/DDBJ whole genome shotgun (WGS) entry which is preliminary data.</text>
</comment>
<proteinExistence type="predicted"/>
<name>A0AAW2AHK5_CULAL</name>